<proteinExistence type="predicted"/>
<dbReference type="AlphaFoldDB" id="A0A2W5E876"/>
<dbReference type="EMBL" id="QFOI01000613">
    <property type="protein sequence ID" value="PZP40311.1"/>
    <property type="molecule type" value="Genomic_DNA"/>
</dbReference>
<evidence type="ECO:0000313" key="2">
    <source>
        <dbReference type="Proteomes" id="UP000249645"/>
    </source>
</evidence>
<protein>
    <submittedName>
        <fullName evidence="1">Uncharacterized protein</fullName>
    </submittedName>
</protein>
<organism evidence="1 2">
    <name type="scientific">Pseudopedobacter saltans</name>
    <dbReference type="NCBI Taxonomy" id="151895"/>
    <lineage>
        <taxon>Bacteria</taxon>
        <taxon>Pseudomonadati</taxon>
        <taxon>Bacteroidota</taxon>
        <taxon>Sphingobacteriia</taxon>
        <taxon>Sphingobacteriales</taxon>
        <taxon>Sphingobacteriaceae</taxon>
        <taxon>Pseudopedobacter</taxon>
    </lineage>
</organism>
<feature type="non-terminal residue" evidence="1">
    <location>
        <position position="1"/>
    </location>
</feature>
<sequence>LNQAFSKLKYRNAYIVLPPDIETLGELNRSVEYYPKDFKALVEKFNKAYSELPTLINNTKSLNDSEKEVLMKEIFY</sequence>
<evidence type="ECO:0000313" key="1">
    <source>
        <dbReference type="EMBL" id="PZP40311.1"/>
    </source>
</evidence>
<gene>
    <name evidence="1" type="ORF">DI598_19390</name>
</gene>
<dbReference type="Proteomes" id="UP000249645">
    <property type="component" value="Unassembled WGS sequence"/>
</dbReference>
<comment type="caution">
    <text evidence="1">The sequence shown here is derived from an EMBL/GenBank/DDBJ whole genome shotgun (WGS) entry which is preliminary data.</text>
</comment>
<reference evidence="1 2" key="1">
    <citation type="submission" date="2017-11" db="EMBL/GenBank/DDBJ databases">
        <title>Infants hospitalized years apart are colonized by the same room-sourced microbial strains.</title>
        <authorList>
            <person name="Brooks B."/>
            <person name="Olm M.R."/>
            <person name="Firek B.A."/>
            <person name="Baker R."/>
            <person name="Thomas B.C."/>
            <person name="Morowitz M.J."/>
            <person name="Banfield J.F."/>
        </authorList>
    </citation>
    <scope>NUCLEOTIDE SEQUENCE [LARGE SCALE GENOMIC DNA]</scope>
    <source>
        <strain evidence="1">S2_009_000_R2_76</strain>
    </source>
</reference>
<name>A0A2W5E876_9SPHI</name>
<accession>A0A2W5E876</accession>